<dbReference type="InParanoid" id="A0A165BZD4"/>
<dbReference type="InterPro" id="IPR036397">
    <property type="entry name" value="RNaseH_sf"/>
</dbReference>
<evidence type="ECO:0008006" key="3">
    <source>
        <dbReference type="Google" id="ProtNLM"/>
    </source>
</evidence>
<protein>
    <recommendedName>
        <fullName evidence="3">Tc1-like transposase DDE domain-containing protein</fullName>
    </recommendedName>
</protein>
<name>A0A165BZD4_9BASI</name>
<reference evidence="1 2" key="1">
    <citation type="journal article" date="2016" name="Mol. Biol. Evol.">
        <title>Comparative Genomics of Early-Diverging Mushroom-Forming Fungi Provides Insights into the Origins of Lignocellulose Decay Capabilities.</title>
        <authorList>
            <person name="Nagy L.G."/>
            <person name="Riley R."/>
            <person name="Tritt A."/>
            <person name="Adam C."/>
            <person name="Daum C."/>
            <person name="Floudas D."/>
            <person name="Sun H."/>
            <person name="Yadav J.S."/>
            <person name="Pangilinan J."/>
            <person name="Larsson K.H."/>
            <person name="Matsuura K."/>
            <person name="Barry K."/>
            <person name="Labutti K."/>
            <person name="Kuo R."/>
            <person name="Ohm R.A."/>
            <person name="Bhattacharya S.S."/>
            <person name="Shirouzu T."/>
            <person name="Yoshinaga Y."/>
            <person name="Martin F.M."/>
            <person name="Grigoriev I.V."/>
            <person name="Hibbett D.S."/>
        </authorList>
    </citation>
    <scope>NUCLEOTIDE SEQUENCE [LARGE SCALE GENOMIC DNA]</scope>
    <source>
        <strain evidence="1 2">HHB12733</strain>
    </source>
</reference>
<evidence type="ECO:0000313" key="2">
    <source>
        <dbReference type="Proteomes" id="UP000076842"/>
    </source>
</evidence>
<dbReference type="Gene3D" id="3.30.420.10">
    <property type="entry name" value="Ribonuclease H-like superfamily/Ribonuclease H"/>
    <property type="match status" value="1"/>
</dbReference>
<dbReference type="Proteomes" id="UP000076842">
    <property type="component" value="Unassembled WGS sequence"/>
</dbReference>
<dbReference type="GO" id="GO:0003676">
    <property type="term" value="F:nucleic acid binding"/>
    <property type="evidence" value="ECO:0007669"/>
    <property type="project" value="InterPro"/>
</dbReference>
<proteinExistence type="predicted"/>
<dbReference type="PANTHER" id="PTHR35871:SF1">
    <property type="entry name" value="CXC1-LIKE CYSTEINE CLUSTER ASSOCIATED WITH KDZ TRANSPOSASES DOMAIN-CONTAINING PROTEIN"/>
    <property type="match status" value="1"/>
</dbReference>
<dbReference type="AlphaFoldDB" id="A0A165BZD4"/>
<dbReference type="PANTHER" id="PTHR35871">
    <property type="entry name" value="EXPRESSED PROTEIN"/>
    <property type="match status" value="1"/>
</dbReference>
<dbReference type="OrthoDB" id="3218065at2759"/>
<evidence type="ECO:0000313" key="1">
    <source>
        <dbReference type="EMBL" id="KZT49999.1"/>
    </source>
</evidence>
<sequence length="319" mass="35588">MAEVVKEEGVQPCLVKVVHDESIFTAHNGVTKSWGAGRGIHCSKFLCSTLGWLREAGQTIEYGKNHDGYWTGEQLCEQIWTHTIPAFEAAHPGQQALFIFDNSSGHCAYALDALLAQSINLNAGGKQPVMRPGWYMEGAQCILQPMAVNGVPQGAKAILMERGLWRLGMYLDCRKRERNGVRLQHGDEGGLSPETQPDFQEQTPYIQELVESVGHLCLFLPKFHCELNFIEYFWGAVKAYTQRECDYTFEGLKRAVPAGMAAVKLETIQKWEHCTVRGMKAYEAGNDPQVAQKLIQQYSSTCYTSHRCIPEAVAAQLDG</sequence>
<dbReference type="STRING" id="1353952.A0A165BZD4"/>
<accession>A0A165BZD4</accession>
<dbReference type="EMBL" id="KV424292">
    <property type="protein sequence ID" value="KZT49999.1"/>
    <property type="molecule type" value="Genomic_DNA"/>
</dbReference>
<gene>
    <name evidence="1" type="ORF">CALCODRAFT_539190</name>
</gene>
<organism evidence="1 2">
    <name type="scientific">Calocera cornea HHB12733</name>
    <dbReference type="NCBI Taxonomy" id="1353952"/>
    <lineage>
        <taxon>Eukaryota</taxon>
        <taxon>Fungi</taxon>
        <taxon>Dikarya</taxon>
        <taxon>Basidiomycota</taxon>
        <taxon>Agaricomycotina</taxon>
        <taxon>Dacrymycetes</taxon>
        <taxon>Dacrymycetales</taxon>
        <taxon>Dacrymycetaceae</taxon>
        <taxon>Calocera</taxon>
    </lineage>
</organism>
<keyword evidence="2" id="KW-1185">Reference proteome</keyword>